<dbReference type="Pfam" id="PF08487">
    <property type="entry name" value="VIT"/>
    <property type="match status" value="1"/>
</dbReference>
<protein>
    <submittedName>
        <fullName evidence="5">VWA domain-containing protein</fullName>
    </submittedName>
</protein>
<dbReference type="InterPro" id="IPR013694">
    <property type="entry name" value="VIT"/>
</dbReference>
<dbReference type="AlphaFoldDB" id="A0A5C1AMI2"/>
<dbReference type="Gene3D" id="3.40.50.410">
    <property type="entry name" value="von Willebrand factor, type A domain"/>
    <property type="match status" value="1"/>
</dbReference>
<dbReference type="Pfam" id="PF13768">
    <property type="entry name" value="VWA_3"/>
    <property type="match status" value="1"/>
</dbReference>
<feature type="signal peptide" evidence="2">
    <location>
        <begin position="1"/>
        <end position="20"/>
    </location>
</feature>
<dbReference type="SUPFAM" id="SSF53300">
    <property type="entry name" value="vWA-like"/>
    <property type="match status" value="1"/>
</dbReference>
<name>A0A5C1AMI2_9BACT</name>
<evidence type="ECO:0000259" key="3">
    <source>
        <dbReference type="PROSITE" id="PS50234"/>
    </source>
</evidence>
<organism evidence="5 6">
    <name type="scientific">Limnoglobus roseus</name>
    <dbReference type="NCBI Taxonomy" id="2598579"/>
    <lineage>
        <taxon>Bacteria</taxon>
        <taxon>Pseudomonadati</taxon>
        <taxon>Planctomycetota</taxon>
        <taxon>Planctomycetia</taxon>
        <taxon>Gemmatales</taxon>
        <taxon>Gemmataceae</taxon>
        <taxon>Limnoglobus</taxon>
    </lineage>
</organism>
<dbReference type="OrthoDB" id="9784383at2"/>
<dbReference type="PROSITE" id="PS50234">
    <property type="entry name" value="VWFA"/>
    <property type="match status" value="1"/>
</dbReference>
<dbReference type="EMBL" id="CP042425">
    <property type="protein sequence ID" value="QEL18414.1"/>
    <property type="molecule type" value="Genomic_DNA"/>
</dbReference>
<dbReference type="PANTHER" id="PTHR45737">
    <property type="entry name" value="VON WILLEBRAND FACTOR A DOMAIN-CONTAINING PROTEIN 5A"/>
    <property type="match status" value="1"/>
</dbReference>
<keyword evidence="2" id="KW-0732">Signal</keyword>
<dbReference type="Proteomes" id="UP000324974">
    <property type="component" value="Chromosome"/>
</dbReference>
<accession>A0A5C1AMI2</accession>
<dbReference type="InterPro" id="IPR002035">
    <property type="entry name" value="VWF_A"/>
</dbReference>
<feature type="chain" id="PRO_5023147225" evidence="2">
    <location>
        <begin position="21"/>
        <end position="811"/>
    </location>
</feature>
<feature type="compositionally biased region" description="Gly residues" evidence="1">
    <location>
        <begin position="635"/>
        <end position="644"/>
    </location>
</feature>
<reference evidence="6" key="1">
    <citation type="submission" date="2019-08" db="EMBL/GenBank/DDBJ databases">
        <title>Limnoglobus roseus gen. nov., sp. nov., a novel freshwater planctomycete with a giant genome from the family Gemmataceae.</title>
        <authorList>
            <person name="Kulichevskaya I.S."/>
            <person name="Naumoff D.G."/>
            <person name="Miroshnikov K."/>
            <person name="Ivanova A."/>
            <person name="Philippov D.A."/>
            <person name="Hakobyan A."/>
            <person name="Rijpstra I.C."/>
            <person name="Sinninghe Damste J.S."/>
            <person name="Liesack W."/>
            <person name="Dedysh S.N."/>
        </authorList>
    </citation>
    <scope>NUCLEOTIDE SEQUENCE [LARGE SCALE GENOMIC DNA]</scope>
    <source>
        <strain evidence="6">PX52</strain>
    </source>
</reference>
<feature type="domain" description="VWFA" evidence="3">
    <location>
        <begin position="270"/>
        <end position="447"/>
    </location>
</feature>
<evidence type="ECO:0000256" key="2">
    <source>
        <dbReference type="SAM" id="SignalP"/>
    </source>
</evidence>
<dbReference type="SMART" id="SM00609">
    <property type="entry name" value="VIT"/>
    <property type="match status" value="1"/>
</dbReference>
<evidence type="ECO:0000256" key="1">
    <source>
        <dbReference type="SAM" id="MobiDB-lite"/>
    </source>
</evidence>
<evidence type="ECO:0000313" key="6">
    <source>
        <dbReference type="Proteomes" id="UP000324974"/>
    </source>
</evidence>
<dbReference type="SMART" id="SM00327">
    <property type="entry name" value="VWA"/>
    <property type="match status" value="1"/>
</dbReference>
<dbReference type="PANTHER" id="PTHR45737:SF6">
    <property type="entry name" value="VON WILLEBRAND FACTOR A DOMAIN-CONTAINING PROTEIN 5A"/>
    <property type="match status" value="1"/>
</dbReference>
<evidence type="ECO:0000313" key="5">
    <source>
        <dbReference type="EMBL" id="QEL18414.1"/>
    </source>
</evidence>
<sequence>MRTRILTALALLAWSQFAQAHGLLLPDDTSVPPLSMVSHKVDATIDEQVAATTVEQLFRNHTSRPVEATYVFPVPKGASINKFTMWIDGKETAGELLDAKKANQIYTEIVRRTRDPGILEYVGNDLLRMRVFPIPANSTQKVKLRFTHVAPKDAGVVEYIYPMKTDGRANRTLDEVFVRVTLKSQSPIQSVYSPTHAIALNRNSDREVVVDFEKNQALLDKDFQLFYATSAQPIGITPLLYRPISSEDGYFMFLISPSTEASKIQRVPRDLVMVLDKSGSMSDLKMAQAKKALKHCLGNLKPDDRFALVSFATTVSTFDDRLQSASKEQLERAEKWVDDLRQSGGTAILPALETALSLRSKGEPGRSFNIVFFTDGLPTVDETNPDKIVKAVGAKVGAETRIFTFGVGDDVNAAMLDQLADATRGVSTYVRPSEDIEAKVSSLYAKISHPVMTNVKLSASGVRLHEVYPVQLPDLFHGSQLVVIGRFSGSGPATVRLSGMIGRESKELVEEFTFPGTRTSDDKEFVEHLWARRKVGYILDQIRANGEKKELVDEVTQLAKKYGIATPYTSYLVVPDGPMPVATLGRSRSMMPTNGPVFGGLLPSAPGVGGPAAAEAKTAEVAKQAAGDATKSGGKDGIAGGRGGVQNRQIDERLKDLKPEDRKGAYADALEKAKKDQSVLTEADRNYKGNLRANQVGSQGVDLALASDALRNQSRLSQTATRAAYGRNCVEVGGVWIDEKYDAKMKLVAIKAQGAAYFRLLEKQPQLKDVYQLGNHIVWVTPSNEALVIDPKDGADDLKDEELNKLFAAAK</sequence>
<keyword evidence="6" id="KW-1185">Reference proteome</keyword>
<feature type="compositionally biased region" description="Basic and acidic residues" evidence="1">
    <location>
        <begin position="649"/>
        <end position="662"/>
    </location>
</feature>
<dbReference type="InterPro" id="IPR036465">
    <property type="entry name" value="vWFA_dom_sf"/>
</dbReference>
<feature type="domain" description="VIT" evidence="4">
    <location>
        <begin position="20"/>
        <end position="148"/>
    </location>
</feature>
<dbReference type="RefSeq" id="WP_149112927.1">
    <property type="nucleotide sequence ID" value="NZ_CP042425.1"/>
</dbReference>
<dbReference type="PROSITE" id="PS51468">
    <property type="entry name" value="VIT"/>
    <property type="match status" value="1"/>
</dbReference>
<proteinExistence type="predicted"/>
<evidence type="ECO:0000259" key="4">
    <source>
        <dbReference type="PROSITE" id="PS51468"/>
    </source>
</evidence>
<dbReference type="KEGG" id="lrs:PX52LOC_05438"/>
<gene>
    <name evidence="5" type="ORF">PX52LOC_05438</name>
</gene>
<feature type="region of interest" description="Disordered" evidence="1">
    <location>
        <begin position="624"/>
        <end position="662"/>
    </location>
</feature>